<dbReference type="RefSeq" id="WP_245415288.1">
    <property type="nucleotide sequence ID" value="NZ_QGTR01000002.1"/>
</dbReference>
<keyword evidence="2" id="KW-1133">Transmembrane helix</keyword>
<evidence type="ECO:0000259" key="3">
    <source>
        <dbReference type="Pfam" id="PF22784"/>
    </source>
</evidence>
<gene>
    <name evidence="4" type="ORF">DFR52_102937</name>
</gene>
<evidence type="ECO:0000313" key="4">
    <source>
        <dbReference type="EMBL" id="PWW02269.1"/>
    </source>
</evidence>
<dbReference type="PROSITE" id="PS00383">
    <property type="entry name" value="TYR_PHOSPHATASE_1"/>
    <property type="match status" value="1"/>
</dbReference>
<proteinExistence type="predicted"/>
<sequence length="202" mass="22267">MRRIGRAAKRIGRAGIGVVLAVGLYLGLMQLSGNVHEVIPGELYRSGQLSGARIEQLSRTYGIRTVLNLRGRNPQMRWYRDETEAAARLGITHIDFPMSSREVLDIDRIHEVIALMRTSPKPILIHCMGGADRSGLASALYLGFVAERTEGEAGRQLSLYFGHFAVPVLSKAYAMDITWDNLLIDKMAMATPAQSSVLSVSR</sequence>
<keyword evidence="2" id="KW-0472">Membrane</keyword>
<reference evidence="4 5" key="1">
    <citation type="submission" date="2018-05" db="EMBL/GenBank/DDBJ databases">
        <title>Genomic Encyclopedia of Type Strains, Phase IV (KMG-IV): sequencing the most valuable type-strain genomes for metagenomic binning, comparative biology and taxonomic classification.</title>
        <authorList>
            <person name="Goeker M."/>
        </authorList>
    </citation>
    <scope>NUCLEOTIDE SEQUENCE [LARGE SCALE GENOMIC DNA]</scope>
    <source>
        <strain evidence="4 5">DSM 16791</strain>
    </source>
</reference>
<dbReference type="InterPro" id="IPR029021">
    <property type="entry name" value="Prot-tyrosine_phosphatase-like"/>
</dbReference>
<dbReference type="GO" id="GO:0016791">
    <property type="term" value="F:phosphatase activity"/>
    <property type="evidence" value="ECO:0007669"/>
    <property type="project" value="UniProtKB-ARBA"/>
</dbReference>
<keyword evidence="5" id="KW-1185">Reference proteome</keyword>
<feature type="domain" description="Swiss Army Knife protein DSP-PTPase phosphatase" evidence="3">
    <location>
        <begin position="46"/>
        <end position="144"/>
    </location>
</feature>
<dbReference type="Pfam" id="PF22784">
    <property type="entry name" value="PTP-SAK"/>
    <property type="match status" value="1"/>
</dbReference>
<evidence type="ECO:0000313" key="5">
    <source>
        <dbReference type="Proteomes" id="UP000246352"/>
    </source>
</evidence>
<accession>A0A317PQ34</accession>
<organism evidence="4 5">
    <name type="scientific">Hoeflea marina</name>
    <dbReference type="NCBI Taxonomy" id="274592"/>
    <lineage>
        <taxon>Bacteria</taxon>
        <taxon>Pseudomonadati</taxon>
        <taxon>Pseudomonadota</taxon>
        <taxon>Alphaproteobacteria</taxon>
        <taxon>Hyphomicrobiales</taxon>
        <taxon>Rhizobiaceae</taxon>
        <taxon>Hoeflea</taxon>
    </lineage>
</organism>
<dbReference type="AlphaFoldDB" id="A0A317PQ34"/>
<dbReference type="SUPFAM" id="SSF52799">
    <property type="entry name" value="(Phosphotyrosine protein) phosphatases II"/>
    <property type="match status" value="1"/>
</dbReference>
<dbReference type="InterPro" id="IPR057023">
    <property type="entry name" value="PTP-SAK"/>
</dbReference>
<name>A0A317PQ34_9HYPH</name>
<keyword evidence="2" id="KW-0812">Transmembrane</keyword>
<dbReference type="EMBL" id="QGTR01000002">
    <property type="protein sequence ID" value="PWW02269.1"/>
    <property type="molecule type" value="Genomic_DNA"/>
</dbReference>
<dbReference type="Proteomes" id="UP000246352">
    <property type="component" value="Unassembled WGS sequence"/>
</dbReference>
<evidence type="ECO:0000256" key="2">
    <source>
        <dbReference type="SAM" id="Phobius"/>
    </source>
</evidence>
<keyword evidence="1" id="KW-0378">Hydrolase</keyword>
<comment type="caution">
    <text evidence="4">The sequence shown here is derived from an EMBL/GenBank/DDBJ whole genome shotgun (WGS) entry which is preliminary data.</text>
</comment>
<dbReference type="InterPro" id="IPR016130">
    <property type="entry name" value="Tyr_Pase_AS"/>
</dbReference>
<evidence type="ECO:0000256" key="1">
    <source>
        <dbReference type="ARBA" id="ARBA00022801"/>
    </source>
</evidence>
<protein>
    <submittedName>
        <fullName evidence="4">Protein tyrosine/serine phosphatase</fullName>
    </submittedName>
</protein>
<feature type="transmembrane region" description="Helical" evidence="2">
    <location>
        <begin position="12"/>
        <end position="31"/>
    </location>
</feature>
<dbReference type="Gene3D" id="3.90.190.10">
    <property type="entry name" value="Protein tyrosine phosphatase superfamily"/>
    <property type="match status" value="1"/>
</dbReference>